<keyword evidence="4" id="KW-1185">Reference proteome</keyword>
<accession>A0AAV4JRZ1</accession>
<sequence>MRFKNASALGSPSLLTLGLAVELNDEVSRVSTNSVAFQFRVDSSLEVSGRAFQPTTTRSSIAKKKEKSGMEVGGQKLLEVKVNTIKLETVVGKGSNRTLVATERNICARETGVKNRRAGRHSFVETKEEEETWRNKEGEARTSKGSSFRRDDSQSGAIILNCISELQVYTSLYSDNLVDQGLLCCLLKDSPSSRSLPLVTEDTSITVLS</sequence>
<evidence type="ECO:0000256" key="2">
    <source>
        <dbReference type="SAM" id="SignalP"/>
    </source>
</evidence>
<evidence type="ECO:0000313" key="4">
    <source>
        <dbReference type="Proteomes" id="UP000762676"/>
    </source>
</evidence>
<keyword evidence="2" id="KW-0732">Signal</keyword>
<dbReference type="AlphaFoldDB" id="A0AAV4JRZ1"/>
<comment type="caution">
    <text evidence="3">The sequence shown here is derived from an EMBL/GenBank/DDBJ whole genome shotgun (WGS) entry which is preliminary data.</text>
</comment>
<evidence type="ECO:0000313" key="3">
    <source>
        <dbReference type="EMBL" id="GFS24748.1"/>
    </source>
</evidence>
<feature type="region of interest" description="Disordered" evidence="1">
    <location>
        <begin position="125"/>
        <end position="151"/>
    </location>
</feature>
<dbReference type="EMBL" id="BMAT01014007">
    <property type="protein sequence ID" value="GFS24748.1"/>
    <property type="molecule type" value="Genomic_DNA"/>
</dbReference>
<evidence type="ECO:0000256" key="1">
    <source>
        <dbReference type="SAM" id="MobiDB-lite"/>
    </source>
</evidence>
<proteinExistence type="predicted"/>
<name>A0AAV4JRZ1_9GAST</name>
<feature type="chain" id="PRO_5043999867" evidence="2">
    <location>
        <begin position="21"/>
        <end position="209"/>
    </location>
</feature>
<dbReference type="Proteomes" id="UP000762676">
    <property type="component" value="Unassembled WGS sequence"/>
</dbReference>
<feature type="signal peptide" evidence="2">
    <location>
        <begin position="1"/>
        <end position="20"/>
    </location>
</feature>
<gene>
    <name evidence="3" type="ORF">ElyMa_007010900</name>
</gene>
<reference evidence="3 4" key="1">
    <citation type="journal article" date="2021" name="Elife">
        <title>Chloroplast acquisition without the gene transfer in kleptoplastic sea slugs, Plakobranchus ocellatus.</title>
        <authorList>
            <person name="Maeda T."/>
            <person name="Takahashi S."/>
            <person name="Yoshida T."/>
            <person name="Shimamura S."/>
            <person name="Takaki Y."/>
            <person name="Nagai Y."/>
            <person name="Toyoda A."/>
            <person name="Suzuki Y."/>
            <person name="Arimoto A."/>
            <person name="Ishii H."/>
            <person name="Satoh N."/>
            <person name="Nishiyama T."/>
            <person name="Hasebe M."/>
            <person name="Maruyama T."/>
            <person name="Minagawa J."/>
            <person name="Obokata J."/>
            <person name="Shigenobu S."/>
        </authorList>
    </citation>
    <scope>NUCLEOTIDE SEQUENCE [LARGE SCALE GENOMIC DNA]</scope>
</reference>
<organism evidence="3 4">
    <name type="scientific">Elysia marginata</name>
    <dbReference type="NCBI Taxonomy" id="1093978"/>
    <lineage>
        <taxon>Eukaryota</taxon>
        <taxon>Metazoa</taxon>
        <taxon>Spiralia</taxon>
        <taxon>Lophotrochozoa</taxon>
        <taxon>Mollusca</taxon>
        <taxon>Gastropoda</taxon>
        <taxon>Heterobranchia</taxon>
        <taxon>Euthyneura</taxon>
        <taxon>Panpulmonata</taxon>
        <taxon>Sacoglossa</taxon>
        <taxon>Placobranchoidea</taxon>
        <taxon>Plakobranchidae</taxon>
        <taxon>Elysia</taxon>
    </lineage>
</organism>
<protein>
    <submittedName>
        <fullName evidence="3">Uncharacterized protein</fullName>
    </submittedName>
</protein>